<gene>
    <name evidence="1" type="ORF">SDC9_136795</name>
</gene>
<comment type="caution">
    <text evidence="1">The sequence shown here is derived from an EMBL/GenBank/DDBJ whole genome shotgun (WGS) entry which is preliminary data.</text>
</comment>
<evidence type="ECO:0000313" key="1">
    <source>
        <dbReference type="EMBL" id="MPM89683.1"/>
    </source>
</evidence>
<protein>
    <submittedName>
        <fullName evidence="1">Uncharacterized protein</fullName>
    </submittedName>
</protein>
<organism evidence="1">
    <name type="scientific">bioreactor metagenome</name>
    <dbReference type="NCBI Taxonomy" id="1076179"/>
    <lineage>
        <taxon>unclassified sequences</taxon>
        <taxon>metagenomes</taxon>
        <taxon>ecological metagenomes</taxon>
    </lineage>
</organism>
<dbReference type="EMBL" id="VSSQ01037075">
    <property type="protein sequence ID" value="MPM89683.1"/>
    <property type="molecule type" value="Genomic_DNA"/>
</dbReference>
<name>A0A645DLM0_9ZZZZ</name>
<dbReference type="AlphaFoldDB" id="A0A645DLM0"/>
<proteinExistence type="predicted"/>
<reference evidence="1" key="1">
    <citation type="submission" date="2019-08" db="EMBL/GenBank/DDBJ databases">
        <authorList>
            <person name="Kucharzyk K."/>
            <person name="Murdoch R.W."/>
            <person name="Higgins S."/>
            <person name="Loffler F."/>
        </authorList>
    </citation>
    <scope>NUCLEOTIDE SEQUENCE</scope>
</reference>
<accession>A0A645DLM0</accession>
<sequence>MADLNTSTNVSGATIRARFSAYYDARIQIQNTITNKVNQNASDIGMVAADAQAKANEAAAKTQYQASIEGGLIYAAIMKLVDVITKTETAGLSGLPGDGSLPAFWLEALTHKQYKVSQKL</sequence>